<sequence length="184" mass="21710">FPGLTRRVLGFTDKSDAERVMAVLPKRFAKFGLTLHPEKTKLIDLNDKRGEKGRSFDFLGFTHFLSRSLKGYMVLKRKTSSKRLTRAISNVSNYIQSNRHMKLKDLITALNVKLRGHYNYYGVTFNSRSLENFYEAVKRRLFKWLNRRGGEVKLYWDRFSSLVDTWHTLLKPSIRHSYNSLKRT</sequence>
<dbReference type="InterPro" id="IPR013597">
    <property type="entry name" value="Mat_intron_G2"/>
</dbReference>
<organism evidence="2">
    <name type="scientific">marine sediment metagenome</name>
    <dbReference type="NCBI Taxonomy" id="412755"/>
    <lineage>
        <taxon>unclassified sequences</taxon>
        <taxon>metagenomes</taxon>
        <taxon>ecological metagenomes</taxon>
    </lineage>
</organism>
<dbReference type="Pfam" id="PF08388">
    <property type="entry name" value="GIIM"/>
    <property type="match status" value="1"/>
</dbReference>
<dbReference type="SUPFAM" id="SSF56672">
    <property type="entry name" value="DNA/RNA polymerases"/>
    <property type="match status" value="1"/>
</dbReference>
<name>A0A0F8VMX9_9ZZZZ</name>
<protein>
    <recommendedName>
        <fullName evidence="1">Group II intron maturase-specific domain-containing protein</fullName>
    </recommendedName>
</protein>
<feature type="domain" description="Group II intron maturase-specific" evidence="1">
    <location>
        <begin position="86"/>
        <end position="156"/>
    </location>
</feature>
<dbReference type="InterPro" id="IPR043502">
    <property type="entry name" value="DNA/RNA_pol_sf"/>
</dbReference>
<feature type="non-terminal residue" evidence="2">
    <location>
        <position position="1"/>
    </location>
</feature>
<reference evidence="2" key="1">
    <citation type="journal article" date="2015" name="Nature">
        <title>Complex archaea that bridge the gap between prokaryotes and eukaryotes.</title>
        <authorList>
            <person name="Spang A."/>
            <person name="Saw J.H."/>
            <person name="Jorgensen S.L."/>
            <person name="Zaremba-Niedzwiedzka K."/>
            <person name="Martijn J."/>
            <person name="Lind A.E."/>
            <person name="van Eijk R."/>
            <person name="Schleper C."/>
            <person name="Guy L."/>
            <person name="Ettema T.J."/>
        </authorList>
    </citation>
    <scope>NUCLEOTIDE SEQUENCE</scope>
</reference>
<evidence type="ECO:0000259" key="1">
    <source>
        <dbReference type="Pfam" id="PF08388"/>
    </source>
</evidence>
<comment type="caution">
    <text evidence="2">The sequence shown here is derived from an EMBL/GenBank/DDBJ whole genome shotgun (WGS) entry which is preliminary data.</text>
</comment>
<dbReference type="EMBL" id="LAZR01070068">
    <property type="protein sequence ID" value="KKK45677.1"/>
    <property type="molecule type" value="Genomic_DNA"/>
</dbReference>
<accession>A0A0F8VMX9</accession>
<gene>
    <name evidence="2" type="ORF">LCGC14_3165050</name>
</gene>
<proteinExistence type="predicted"/>
<dbReference type="AlphaFoldDB" id="A0A0F8VMX9"/>
<evidence type="ECO:0000313" key="2">
    <source>
        <dbReference type="EMBL" id="KKK45677.1"/>
    </source>
</evidence>